<proteinExistence type="predicted"/>
<reference evidence="1" key="1">
    <citation type="journal article" date="2012" name="Nature">
        <title>The tomato genome sequence provides insights into fleshy fruit evolution.</title>
        <authorList>
            <consortium name="Tomato Genome Consortium"/>
        </authorList>
    </citation>
    <scope>NUCLEOTIDE SEQUENCE [LARGE SCALE GENOMIC DNA]</scope>
    <source>
        <strain evidence="1">cv. Heinz 1706</strain>
    </source>
</reference>
<dbReference type="InterPro" id="IPR039662">
    <property type="entry name" value="Cohesin_Scc3/SA"/>
</dbReference>
<organism evidence="1">
    <name type="scientific">Solanum lycopersicum</name>
    <name type="common">Tomato</name>
    <name type="synonym">Lycopersicon esculentum</name>
    <dbReference type="NCBI Taxonomy" id="4081"/>
    <lineage>
        <taxon>Eukaryota</taxon>
        <taxon>Viridiplantae</taxon>
        <taxon>Streptophyta</taxon>
        <taxon>Embryophyta</taxon>
        <taxon>Tracheophyta</taxon>
        <taxon>Spermatophyta</taxon>
        <taxon>Magnoliopsida</taxon>
        <taxon>eudicotyledons</taxon>
        <taxon>Gunneridae</taxon>
        <taxon>Pentapetalae</taxon>
        <taxon>asterids</taxon>
        <taxon>lamiids</taxon>
        <taxon>Solanales</taxon>
        <taxon>Solanaceae</taxon>
        <taxon>Solanoideae</taxon>
        <taxon>Solaneae</taxon>
        <taxon>Solanum</taxon>
        <taxon>Solanum subgen. Lycopersicon</taxon>
    </lineage>
</organism>
<dbReference type="Gramene" id="Solyc03g051640.2.1">
    <property type="protein sequence ID" value="Solyc03g051640.2.1"/>
    <property type="gene ID" value="Solyc03g051640.2"/>
</dbReference>
<evidence type="ECO:0000313" key="2">
    <source>
        <dbReference type="Proteomes" id="UP000004994"/>
    </source>
</evidence>
<accession>A0A3Q7G6V1</accession>
<reference evidence="1" key="2">
    <citation type="submission" date="2019-01" db="UniProtKB">
        <authorList>
            <consortium name="EnsemblPlants"/>
        </authorList>
    </citation>
    <scope>IDENTIFICATION</scope>
    <source>
        <strain evidence="1">cv. Heinz 1706</strain>
    </source>
</reference>
<dbReference type="EnsemblPlants" id="Solyc03g051640.2.1">
    <property type="protein sequence ID" value="Solyc03g051640.2.1"/>
    <property type="gene ID" value="Solyc03g051640.2"/>
</dbReference>
<dbReference type="AlphaFoldDB" id="A0A3Q7G6V1"/>
<keyword evidence="2" id="KW-1185">Reference proteome</keyword>
<name>A0A3Q7G6V1_SOLLC</name>
<dbReference type="InParanoid" id="A0A3Q7G6V1"/>
<dbReference type="PANTHER" id="PTHR11199">
    <property type="entry name" value="STROMAL ANTIGEN"/>
    <property type="match status" value="1"/>
</dbReference>
<dbReference type="Proteomes" id="UP000004994">
    <property type="component" value="Chromosome 3"/>
</dbReference>
<evidence type="ECO:0000313" key="1">
    <source>
        <dbReference type="EnsemblPlants" id="Solyc03g051640.2.1"/>
    </source>
</evidence>
<sequence>MVTVVAIQKSNLWIHCSSATLDESILQKFWKLCYRQLNIPGGFALPEEEGYEIVNETHEKMKVLVLPRPQTDLLLCRHLFVPQDFKSSVFLVKEAFSQNCEKEARRMLSWSNVQLSLLKDGDDEYSLLVDLNRLYELQLSRKISIERLHKDLAEILKNFRSIDDELCVVFSEQLNNGGCFRKATLASTEIFGFNPDEYILQKFWKLC</sequence>
<dbReference type="PANTHER" id="PTHR11199:SF0">
    <property type="entry name" value="LD34181P-RELATED"/>
    <property type="match status" value="1"/>
</dbReference>
<dbReference type="STRING" id="4081.A0A3Q7G6V1"/>
<protein>
    <submittedName>
        <fullName evidence="1">Uncharacterized protein</fullName>
    </submittedName>
</protein>
<dbReference type="PaxDb" id="4081-Solyc03g051650.1.1"/>